<keyword evidence="3" id="KW-1185">Reference proteome</keyword>
<evidence type="ECO:0000313" key="2">
    <source>
        <dbReference type="EMBL" id="MEQ2316434.1"/>
    </source>
</evidence>
<comment type="caution">
    <text evidence="2">The sequence shown here is derived from an EMBL/GenBank/DDBJ whole genome shotgun (WGS) entry which is preliminary data.</text>
</comment>
<accession>A0ABV1AD01</accession>
<evidence type="ECO:0000256" key="1">
    <source>
        <dbReference type="SAM" id="MobiDB-lite"/>
    </source>
</evidence>
<sequence>MNRNEKQEVHGDKNPDHRGVLDQRRGRNSQQCGTFSPCGKDTVLQVDLLREIHLTGDGGENETFLPAIGQRELNLPVQTAGSEQGRVQSVSSVSGHDHLRERVRANT</sequence>
<dbReference type="Proteomes" id="UP001469553">
    <property type="component" value="Unassembled WGS sequence"/>
</dbReference>
<reference evidence="2 3" key="1">
    <citation type="submission" date="2021-06" db="EMBL/GenBank/DDBJ databases">
        <authorList>
            <person name="Palmer J.M."/>
        </authorList>
    </citation>
    <scope>NUCLEOTIDE SEQUENCE [LARGE SCALE GENOMIC DNA]</scope>
    <source>
        <strain evidence="2 3">AS_MEX2019</strain>
        <tissue evidence="2">Muscle</tissue>
    </source>
</reference>
<gene>
    <name evidence="2" type="ORF">AMECASPLE_032505</name>
</gene>
<feature type="compositionally biased region" description="Low complexity" evidence="1">
    <location>
        <begin position="81"/>
        <end position="94"/>
    </location>
</feature>
<organism evidence="2 3">
    <name type="scientific">Ameca splendens</name>
    <dbReference type="NCBI Taxonomy" id="208324"/>
    <lineage>
        <taxon>Eukaryota</taxon>
        <taxon>Metazoa</taxon>
        <taxon>Chordata</taxon>
        <taxon>Craniata</taxon>
        <taxon>Vertebrata</taxon>
        <taxon>Euteleostomi</taxon>
        <taxon>Actinopterygii</taxon>
        <taxon>Neopterygii</taxon>
        <taxon>Teleostei</taxon>
        <taxon>Neoteleostei</taxon>
        <taxon>Acanthomorphata</taxon>
        <taxon>Ovalentaria</taxon>
        <taxon>Atherinomorphae</taxon>
        <taxon>Cyprinodontiformes</taxon>
        <taxon>Goodeidae</taxon>
        <taxon>Ameca</taxon>
    </lineage>
</organism>
<feature type="region of interest" description="Disordered" evidence="1">
    <location>
        <begin position="79"/>
        <end position="107"/>
    </location>
</feature>
<feature type="compositionally biased region" description="Basic and acidic residues" evidence="1">
    <location>
        <begin position="1"/>
        <end position="25"/>
    </location>
</feature>
<evidence type="ECO:0000313" key="3">
    <source>
        <dbReference type="Proteomes" id="UP001469553"/>
    </source>
</evidence>
<proteinExistence type="predicted"/>
<feature type="compositionally biased region" description="Basic and acidic residues" evidence="1">
    <location>
        <begin position="95"/>
        <end position="107"/>
    </location>
</feature>
<name>A0ABV1AD01_9TELE</name>
<feature type="region of interest" description="Disordered" evidence="1">
    <location>
        <begin position="1"/>
        <end position="37"/>
    </location>
</feature>
<dbReference type="EMBL" id="JAHRIP010088871">
    <property type="protein sequence ID" value="MEQ2316434.1"/>
    <property type="molecule type" value="Genomic_DNA"/>
</dbReference>
<protein>
    <submittedName>
        <fullName evidence="2">Uncharacterized protein</fullName>
    </submittedName>
</protein>